<dbReference type="AlphaFoldDB" id="A0A8J2PHZ8"/>
<dbReference type="EMBL" id="CAJVCH010359789">
    <property type="protein sequence ID" value="CAG7816055.1"/>
    <property type="molecule type" value="Genomic_DNA"/>
</dbReference>
<feature type="compositionally biased region" description="Pro residues" evidence="1">
    <location>
        <begin position="54"/>
        <end position="66"/>
    </location>
</feature>
<feature type="non-terminal residue" evidence="2">
    <location>
        <position position="1"/>
    </location>
</feature>
<gene>
    <name evidence="2" type="ORF">AFUS01_LOCUS26692</name>
</gene>
<proteinExistence type="predicted"/>
<feature type="compositionally biased region" description="Low complexity" evidence="1">
    <location>
        <begin position="43"/>
        <end position="53"/>
    </location>
</feature>
<accession>A0A8J2PHZ8</accession>
<evidence type="ECO:0000256" key="1">
    <source>
        <dbReference type="SAM" id="MobiDB-lite"/>
    </source>
</evidence>
<feature type="compositionally biased region" description="Polar residues" evidence="1">
    <location>
        <begin position="78"/>
        <end position="88"/>
    </location>
</feature>
<dbReference type="Proteomes" id="UP000708208">
    <property type="component" value="Unassembled WGS sequence"/>
</dbReference>
<keyword evidence="3" id="KW-1185">Reference proteome</keyword>
<evidence type="ECO:0000313" key="2">
    <source>
        <dbReference type="EMBL" id="CAG7816055.1"/>
    </source>
</evidence>
<feature type="compositionally biased region" description="Polar residues" evidence="1">
    <location>
        <begin position="133"/>
        <end position="148"/>
    </location>
</feature>
<name>A0A8J2PHZ8_9HEXA</name>
<reference evidence="2" key="1">
    <citation type="submission" date="2021-06" db="EMBL/GenBank/DDBJ databases">
        <authorList>
            <person name="Hodson N. C."/>
            <person name="Mongue J. A."/>
            <person name="Jaron S. K."/>
        </authorList>
    </citation>
    <scope>NUCLEOTIDE SEQUENCE</scope>
</reference>
<organism evidence="2 3">
    <name type="scientific">Allacma fusca</name>
    <dbReference type="NCBI Taxonomy" id="39272"/>
    <lineage>
        <taxon>Eukaryota</taxon>
        <taxon>Metazoa</taxon>
        <taxon>Ecdysozoa</taxon>
        <taxon>Arthropoda</taxon>
        <taxon>Hexapoda</taxon>
        <taxon>Collembola</taxon>
        <taxon>Symphypleona</taxon>
        <taxon>Sminthuridae</taxon>
        <taxon>Allacma</taxon>
    </lineage>
</organism>
<feature type="compositionally biased region" description="Basic and acidic residues" evidence="1">
    <location>
        <begin position="114"/>
        <end position="129"/>
    </location>
</feature>
<evidence type="ECO:0000313" key="3">
    <source>
        <dbReference type="Proteomes" id="UP000708208"/>
    </source>
</evidence>
<comment type="caution">
    <text evidence="2">The sequence shown here is derived from an EMBL/GenBank/DDBJ whole genome shotgun (WGS) entry which is preliminary data.</text>
</comment>
<protein>
    <submittedName>
        <fullName evidence="2">Uncharacterized protein</fullName>
    </submittedName>
</protein>
<feature type="region of interest" description="Disordered" evidence="1">
    <location>
        <begin position="1"/>
        <end position="153"/>
    </location>
</feature>
<sequence>LKDRDHYYVPTLKHHRGTLFGTPKPSPPHGKAIPIKPAGLTTPKPKLPAAKPIPNKPQVPTSPFPQLPTAKPIPNKPQVPTTPSSQLPTAKPIPNKSVGHPSKNPDEVDSGLTGEKDCGDPEDEHREQGVDLTETNTSPGHNDPSNEQLQEDGVIHSTTATISRCSTTDKAFTPEPFKITSITPG</sequence>